<dbReference type="RefSeq" id="XP_027188109.1">
    <property type="nucleotide sequence ID" value="XM_027332308.1"/>
</dbReference>
<protein>
    <submittedName>
        <fullName evidence="2">Uncharacterized protein LOC113785682</fullName>
    </submittedName>
</protein>
<sequence>MSCFEYPHLHPTPPFATSSPLLQSSTSNLPSTSNLATVAAHCCRRCNLQRATSLSLLPHQSSSNNLPSTSNYTGLCRCNLHSLSLAINLINEQPSQYQPPVISCIKGIEQLVGCLELFVISNYLIRLPSPRFPWGLGIIYHLLLVG</sequence>
<gene>
    <name evidence="2" type="primary">LOC113785682</name>
</gene>
<dbReference type="AlphaFoldDB" id="A0A3Q7X300"/>
<reference evidence="2" key="2">
    <citation type="submission" date="2025-08" db="UniProtKB">
        <authorList>
            <consortium name="RefSeq"/>
        </authorList>
    </citation>
    <scope>IDENTIFICATION</scope>
    <source>
        <tissue evidence="2">Etiolated seedlings</tissue>
    </source>
</reference>
<evidence type="ECO:0000313" key="1">
    <source>
        <dbReference type="Proteomes" id="UP000087171"/>
    </source>
</evidence>
<evidence type="ECO:0000313" key="2">
    <source>
        <dbReference type="RefSeq" id="XP_027188109.1"/>
    </source>
</evidence>
<reference evidence="1" key="1">
    <citation type="journal article" date="2013" name="Nat. Biotechnol.">
        <title>Draft genome sequence of chickpea (Cicer arietinum) provides a resource for trait improvement.</title>
        <authorList>
            <person name="Varshney R.K."/>
            <person name="Song C."/>
            <person name="Saxena R.K."/>
            <person name="Azam S."/>
            <person name="Yu S."/>
            <person name="Sharpe A.G."/>
            <person name="Cannon S."/>
            <person name="Baek J."/>
            <person name="Rosen B.D."/>
            <person name="Tar'an B."/>
            <person name="Millan T."/>
            <person name="Zhang X."/>
            <person name="Ramsay L.D."/>
            <person name="Iwata A."/>
            <person name="Wang Y."/>
            <person name="Nelson W."/>
            <person name="Farmer A.D."/>
            <person name="Gaur P.M."/>
            <person name="Soderlund C."/>
            <person name="Penmetsa R.V."/>
            <person name="Xu C."/>
            <person name="Bharti A.K."/>
            <person name="He W."/>
            <person name="Winter P."/>
            <person name="Zhao S."/>
            <person name="Hane J.K."/>
            <person name="Carrasquilla-Garcia N."/>
            <person name="Condie J.A."/>
            <person name="Upadhyaya H.D."/>
            <person name="Luo M.C."/>
            <person name="Thudi M."/>
            <person name="Gowda C.L."/>
            <person name="Singh N.P."/>
            <person name="Lichtenzveig J."/>
            <person name="Gali K.K."/>
            <person name="Rubio J."/>
            <person name="Nadarajan N."/>
            <person name="Dolezel J."/>
            <person name="Bansal K.C."/>
            <person name="Xu X."/>
            <person name="Edwards D."/>
            <person name="Zhang G."/>
            <person name="Kahl G."/>
            <person name="Gil J."/>
            <person name="Singh K.B."/>
            <person name="Datta S.K."/>
            <person name="Jackson S.A."/>
            <person name="Wang J."/>
            <person name="Cook D.R."/>
        </authorList>
    </citation>
    <scope>NUCLEOTIDE SEQUENCE [LARGE SCALE GENOMIC DNA]</scope>
    <source>
        <strain evidence="1">cv. CDC Frontier</strain>
    </source>
</reference>
<proteinExistence type="predicted"/>
<name>A0A3Q7X300_CICAR</name>
<dbReference type="Proteomes" id="UP000087171">
    <property type="component" value="Chromosome Ca3"/>
</dbReference>
<organism evidence="1 2">
    <name type="scientific">Cicer arietinum</name>
    <name type="common">Chickpea</name>
    <name type="synonym">Garbanzo</name>
    <dbReference type="NCBI Taxonomy" id="3827"/>
    <lineage>
        <taxon>Eukaryota</taxon>
        <taxon>Viridiplantae</taxon>
        <taxon>Streptophyta</taxon>
        <taxon>Embryophyta</taxon>
        <taxon>Tracheophyta</taxon>
        <taxon>Spermatophyta</taxon>
        <taxon>Magnoliopsida</taxon>
        <taxon>eudicotyledons</taxon>
        <taxon>Gunneridae</taxon>
        <taxon>Pentapetalae</taxon>
        <taxon>rosids</taxon>
        <taxon>fabids</taxon>
        <taxon>Fabales</taxon>
        <taxon>Fabaceae</taxon>
        <taxon>Papilionoideae</taxon>
        <taxon>50 kb inversion clade</taxon>
        <taxon>NPAAA clade</taxon>
        <taxon>Hologalegina</taxon>
        <taxon>IRL clade</taxon>
        <taxon>Cicereae</taxon>
        <taxon>Cicer</taxon>
    </lineage>
</organism>
<keyword evidence="1" id="KW-1185">Reference proteome</keyword>
<accession>A0A3Q7X300</accession>